<dbReference type="InterPro" id="IPR042095">
    <property type="entry name" value="SUMF_sf"/>
</dbReference>
<dbReference type="InterPro" id="IPR011600">
    <property type="entry name" value="Pept_C14_caspase"/>
</dbReference>
<dbReference type="AlphaFoldDB" id="E1TJ08"/>
<name>E1TJ08_BURSG</name>
<evidence type="ECO:0000256" key="1">
    <source>
        <dbReference type="SAM" id="MobiDB-lite"/>
    </source>
</evidence>
<organism evidence="4">
    <name type="scientific">Burkholderia sp. (strain CCGE1003)</name>
    <dbReference type="NCBI Taxonomy" id="640512"/>
    <lineage>
        <taxon>Bacteria</taxon>
        <taxon>Pseudomonadati</taxon>
        <taxon>Pseudomonadota</taxon>
        <taxon>Betaproteobacteria</taxon>
        <taxon>Burkholderiales</taxon>
        <taxon>Burkholderiaceae</taxon>
        <taxon>Burkholderia</taxon>
    </lineage>
</organism>
<dbReference type="InterPro" id="IPR001309">
    <property type="entry name" value="Pept_C14_p20"/>
</dbReference>
<dbReference type="InterPro" id="IPR005532">
    <property type="entry name" value="SUMF_dom"/>
</dbReference>
<dbReference type="Pfam" id="PF03781">
    <property type="entry name" value="FGE-sulfatase"/>
    <property type="match status" value="1"/>
</dbReference>
<dbReference type="PROSITE" id="PS50208">
    <property type="entry name" value="CASPASE_P20"/>
    <property type="match status" value="1"/>
</dbReference>
<evidence type="ECO:0000313" key="4">
    <source>
        <dbReference type="EMBL" id="ADN60824.1"/>
    </source>
</evidence>
<dbReference type="PANTHER" id="PTHR23150">
    <property type="entry name" value="SULFATASE MODIFYING FACTOR 1, 2"/>
    <property type="match status" value="1"/>
</dbReference>
<dbReference type="Gene3D" id="3.90.1580.10">
    <property type="entry name" value="paralog of FGE (formylglycine-generating enzyme)"/>
    <property type="match status" value="1"/>
</dbReference>
<dbReference type="Pfam" id="PF00656">
    <property type="entry name" value="Peptidase_C14"/>
    <property type="match status" value="1"/>
</dbReference>
<feature type="domain" description="Caspase family p20" evidence="3">
    <location>
        <begin position="64"/>
        <end position="148"/>
    </location>
</feature>
<dbReference type="OrthoDB" id="9768004at2"/>
<dbReference type="SUPFAM" id="SSF56436">
    <property type="entry name" value="C-type lectin-like"/>
    <property type="match status" value="1"/>
</dbReference>
<protein>
    <recommendedName>
        <fullName evidence="3">Caspase family p20 domain-containing protein</fullName>
    </recommendedName>
</protein>
<evidence type="ECO:0000256" key="2">
    <source>
        <dbReference type="SAM" id="SignalP"/>
    </source>
</evidence>
<sequence>MWRLFLLTWMAGAILVNCDSAFAAAAGTGTGTGTAHSAAAADAAVAPSVSVTPFAPFTPMQAGAARIALVIGNGAYGPHDPIRGDPANVIEQNAPRDAQALAHRLSALGYEVTLLADATSQQMQRAIDEFRERLRAGGVGLFYFAGHGMRIGTQTLLIPAGLDMRSPASPIREGIDLGSVLQAMHASRSGGLNIAILDTCLDNPFTGEVVASAAAVPPHTLVAYATARGGFAADGLRHGIYTHALLRALDETAAQPLMSLFASVASQVRLATGGAQQPWIASSLPATAAVTRSATVASAGSGASDETVVAPHSRGILPKDSSEQYEITFWNSIKDSNYPADYEAYLKAYPNGRFATLAHARIDRLRAASNAPTPGAPTQPASSSATAPQQTTRPATSTGPAPAAPSSSAVQDRQRAGAATPAASAASPPVPPVPPVSVAAQKPVSRAPAAGESRDCAACPIMIALPAGSFSMGSNSDDPSEKPVHHVTIGAPFAIGKYEVTVEQWNACVAANACARLTPETNANKAAPARDLSWDDAQQYVKWLSKTTGKPYRLPTEAEWEYAVRGGTTTAYWWGDQMRKGNANCKDCGEPWHKEGPEAAGSFAANPYGLYDMNGSVWEWTADCWHNSYQSAPVDGRAWESPSCDMRVIRGGSWREGAGYMLSATRFKYSAGVRQSQDGLRVVKDLK</sequence>
<accession>E1TJ08</accession>
<dbReference type="Gene3D" id="3.40.50.1460">
    <property type="match status" value="1"/>
</dbReference>
<dbReference type="eggNOG" id="COG1262">
    <property type="taxonomic scope" value="Bacteria"/>
</dbReference>
<feature type="signal peptide" evidence="2">
    <location>
        <begin position="1"/>
        <end position="23"/>
    </location>
</feature>
<dbReference type="InterPro" id="IPR016187">
    <property type="entry name" value="CTDL_fold"/>
</dbReference>
<dbReference type="eggNOG" id="COG4249">
    <property type="taxonomic scope" value="Bacteria"/>
</dbReference>
<dbReference type="InterPro" id="IPR051043">
    <property type="entry name" value="Sulfatase_Mod_Factor_Kinase"/>
</dbReference>
<feature type="chain" id="PRO_5003152062" description="Caspase family p20 domain-containing protein" evidence="2">
    <location>
        <begin position="24"/>
        <end position="687"/>
    </location>
</feature>
<dbReference type="EMBL" id="CP002218">
    <property type="protein sequence ID" value="ADN60824.1"/>
    <property type="molecule type" value="Genomic_DNA"/>
</dbReference>
<dbReference type="PANTHER" id="PTHR23150:SF35">
    <property type="entry name" value="BLL6746 PROTEIN"/>
    <property type="match status" value="1"/>
</dbReference>
<proteinExistence type="predicted"/>
<dbReference type="InterPro" id="IPR029030">
    <property type="entry name" value="Caspase-like_dom_sf"/>
</dbReference>
<dbReference type="GO" id="GO:0006508">
    <property type="term" value="P:proteolysis"/>
    <property type="evidence" value="ECO:0007669"/>
    <property type="project" value="InterPro"/>
</dbReference>
<feature type="region of interest" description="Disordered" evidence="1">
    <location>
        <begin position="369"/>
        <end position="439"/>
    </location>
</feature>
<dbReference type="GO" id="GO:0120147">
    <property type="term" value="F:formylglycine-generating oxidase activity"/>
    <property type="evidence" value="ECO:0007669"/>
    <property type="project" value="TreeGrafter"/>
</dbReference>
<dbReference type="KEGG" id="bgf:BC1003_4901"/>
<keyword evidence="2" id="KW-0732">Signal</keyword>
<dbReference type="HOGENOM" id="CLU_010181_1_0_4"/>
<reference evidence="4" key="1">
    <citation type="submission" date="2010-09" db="EMBL/GenBank/DDBJ databases">
        <title>Complete sequence of chromosome2 of Burkholderia sp. CCGE1003.</title>
        <authorList>
            <consortium name="US DOE Joint Genome Institute"/>
            <person name="Lucas S."/>
            <person name="Copeland A."/>
            <person name="Lapidus A."/>
            <person name="Cheng J.-F."/>
            <person name="Bruce D."/>
            <person name="Goodwin L."/>
            <person name="Pitluck S."/>
            <person name="Daligault H."/>
            <person name="Davenport K."/>
            <person name="Detter J.C."/>
            <person name="Han C."/>
            <person name="Tapia R."/>
            <person name="Land M."/>
            <person name="Hauser L."/>
            <person name="Jeffries C."/>
            <person name="Kyrpides N."/>
            <person name="Ivanova N."/>
            <person name="Ovchinnikova G."/>
            <person name="Martinez-Romero E."/>
            <person name="Rogel M.A."/>
            <person name="Auchtung J."/>
            <person name="Tiedje J.M."/>
            <person name="Woyke T."/>
        </authorList>
    </citation>
    <scope>NUCLEOTIDE SEQUENCE</scope>
    <source>
        <strain evidence="4">CCGE1003</strain>
    </source>
</reference>
<dbReference type="GO" id="GO:0004197">
    <property type="term" value="F:cysteine-type endopeptidase activity"/>
    <property type="evidence" value="ECO:0007669"/>
    <property type="project" value="InterPro"/>
</dbReference>
<feature type="compositionally biased region" description="Low complexity" evidence="1">
    <location>
        <begin position="418"/>
        <end position="427"/>
    </location>
</feature>
<evidence type="ECO:0000259" key="3">
    <source>
        <dbReference type="PROSITE" id="PS50208"/>
    </source>
</evidence>
<dbReference type="STRING" id="640512.BC1003_4901"/>
<feature type="compositionally biased region" description="Low complexity" evidence="1">
    <location>
        <begin position="371"/>
        <end position="409"/>
    </location>
</feature>
<dbReference type="SUPFAM" id="SSF52129">
    <property type="entry name" value="Caspase-like"/>
    <property type="match status" value="1"/>
</dbReference>
<gene>
    <name evidence="4" type="ordered locus">BC1003_4901</name>
</gene>